<dbReference type="Proteomes" id="UP000193144">
    <property type="component" value="Unassembled WGS sequence"/>
</dbReference>
<protein>
    <recommendedName>
        <fullName evidence="6">Glycosyl transferase family 25 domain-containing protein</fullName>
    </recommendedName>
</protein>
<reference evidence="7 8" key="1">
    <citation type="submission" date="2016-07" db="EMBL/GenBank/DDBJ databases">
        <title>Pervasive Adenine N6-methylation of Active Genes in Fungi.</title>
        <authorList>
            <consortium name="DOE Joint Genome Institute"/>
            <person name="Mondo S.J."/>
            <person name="Dannebaum R.O."/>
            <person name="Kuo R.C."/>
            <person name="Labutti K."/>
            <person name="Haridas S."/>
            <person name="Kuo A."/>
            <person name="Salamov A."/>
            <person name="Ahrendt S.R."/>
            <person name="Lipzen A."/>
            <person name="Sullivan W."/>
            <person name="Andreopoulos W.B."/>
            <person name="Clum A."/>
            <person name="Lindquist E."/>
            <person name="Daum C."/>
            <person name="Ramamoorthy G.K."/>
            <person name="Gryganskyi A."/>
            <person name="Culley D."/>
            <person name="Magnuson J.K."/>
            <person name="James T.Y."/>
            <person name="O'Malley M.A."/>
            <person name="Stajich J.E."/>
            <person name="Spatafora J.W."/>
            <person name="Visel A."/>
            <person name="Grigoriev I.V."/>
        </authorList>
    </citation>
    <scope>NUCLEOTIDE SEQUENCE [LARGE SCALE GENOMIC DNA]</scope>
    <source>
        <strain evidence="7 8">CBS 115471</strain>
    </source>
</reference>
<evidence type="ECO:0000313" key="8">
    <source>
        <dbReference type="Proteomes" id="UP000193144"/>
    </source>
</evidence>
<sequence>MPPSIASRHSRWRFYLAVGLAVCIVIAIKCFDGLRAAPVTRMFSKALGLETIANSTLGFGEIFVINMPHRTDRRDAMTLAGGVTNLTFTFRDGVKGVDISDNAWPKYGGDHLNNTGEKGCWRSHMNLMREIVHRNIGSALILEDDADWDIRISSQLEKVALATRTLTQPLLSDPNTYADPTFPSPFKDQPVTSIELSERPETVPPVLSPYGDDWDMLFVGHCGMQWPKEDTPDLSAGRVVVSDDNTVPDPDVLNLGWQSWDLKTLYPAYSRVIHHAKVPVCTQGYAVSVRGARRILADLGSRYTASVDNMYREMCEGQNGRIKLTCLAVQPSLITQWRGKITGGGDISASAQVPEEERKKTEAWAEKSAYLDGWSPNVRWSARGNTKQWAKGGNDGKWIDQWAPKA</sequence>
<feature type="region of interest" description="Disordered" evidence="4">
    <location>
        <begin position="386"/>
        <end position="406"/>
    </location>
</feature>
<dbReference type="PANTHER" id="PTHR10730">
    <property type="entry name" value="PROCOLLAGEN-LYSINE,2-OXOGLUTARATE 5-DIOXYGENASE/GLYCOSYLTRANSFERASE 25 FAMILY MEMBER"/>
    <property type="match status" value="1"/>
</dbReference>
<evidence type="ECO:0000256" key="1">
    <source>
        <dbReference type="ARBA" id="ARBA00006721"/>
    </source>
</evidence>
<keyword evidence="2" id="KW-0328">Glycosyltransferase</keyword>
<evidence type="ECO:0000313" key="7">
    <source>
        <dbReference type="EMBL" id="ORY11687.1"/>
    </source>
</evidence>
<evidence type="ECO:0000256" key="3">
    <source>
        <dbReference type="ARBA" id="ARBA00022679"/>
    </source>
</evidence>
<name>A0A1Y1ZNU0_9PLEO</name>
<dbReference type="InterPro" id="IPR050757">
    <property type="entry name" value="Collagen_mod_GT25"/>
</dbReference>
<accession>A0A1Y1ZNU0</accession>
<proteinExistence type="inferred from homology"/>
<dbReference type="InterPro" id="IPR002654">
    <property type="entry name" value="Glyco_trans_25"/>
</dbReference>
<keyword evidence="5" id="KW-0812">Transmembrane</keyword>
<gene>
    <name evidence="7" type="ORF">BCR34DRAFT_483732</name>
</gene>
<keyword evidence="5" id="KW-1133">Transmembrane helix</keyword>
<dbReference type="CDD" id="cd06532">
    <property type="entry name" value="Glyco_transf_25"/>
    <property type="match status" value="1"/>
</dbReference>
<feature type="domain" description="Glycosyl transferase family 25" evidence="6">
    <location>
        <begin position="61"/>
        <end position="158"/>
    </location>
</feature>
<dbReference type="STRING" id="1231657.A0A1Y1ZNU0"/>
<keyword evidence="3" id="KW-0808">Transferase</keyword>
<dbReference type="AlphaFoldDB" id="A0A1Y1ZNU0"/>
<keyword evidence="8" id="KW-1185">Reference proteome</keyword>
<feature type="transmembrane region" description="Helical" evidence="5">
    <location>
        <begin position="12"/>
        <end position="31"/>
    </location>
</feature>
<keyword evidence="5" id="KW-0472">Membrane</keyword>
<evidence type="ECO:0000256" key="2">
    <source>
        <dbReference type="ARBA" id="ARBA00022676"/>
    </source>
</evidence>
<evidence type="ECO:0000259" key="6">
    <source>
        <dbReference type="Pfam" id="PF01755"/>
    </source>
</evidence>
<comment type="similarity">
    <text evidence="1">Belongs to the glycosyltransferase 25 family.</text>
</comment>
<evidence type="ECO:0000256" key="4">
    <source>
        <dbReference type="SAM" id="MobiDB-lite"/>
    </source>
</evidence>
<evidence type="ECO:0000256" key="5">
    <source>
        <dbReference type="SAM" id="Phobius"/>
    </source>
</evidence>
<dbReference type="Pfam" id="PF01755">
    <property type="entry name" value="Glyco_transf_25"/>
    <property type="match status" value="1"/>
</dbReference>
<dbReference type="OrthoDB" id="47375at2759"/>
<organism evidence="7 8">
    <name type="scientific">Clohesyomyces aquaticus</name>
    <dbReference type="NCBI Taxonomy" id="1231657"/>
    <lineage>
        <taxon>Eukaryota</taxon>
        <taxon>Fungi</taxon>
        <taxon>Dikarya</taxon>
        <taxon>Ascomycota</taxon>
        <taxon>Pezizomycotina</taxon>
        <taxon>Dothideomycetes</taxon>
        <taxon>Pleosporomycetidae</taxon>
        <taxon>Pleosporales</taxon>
        <taxon>Lindgomycetaceae</taxon>
        <taxon>Clohesyomyces</taxon>
    </lineage>
</organism>
<dbReference type="EMBL" id="MCFA01000058">
    <property type="protein sequence ID" value="ORY11687.1"/>
    <property type="molecule type" value="Genomic_DNA"/>
</dbReference>
<dbReference type="PANTHER" id="PTHR10730:SF53">
    <property type="entry name" value="GLYCOSYLTRANSFERASE 25 FAMILY MEMBER"/>
    <property type="match status" value="1"/>
</dbReference>
<comment type="caution">
    <text evidence="7">The sequence shown here is derived from an EMBL/GenBank/DDBJ whole genome shotgun (WGS) entry which is preliminary data.</text>
</comment>
<dbReference type="GO" id="GO:0016740">
    <property type="term" value="F:transferase activity"/>
    <property type="evidence" value="ECO:0007669"/>
    <property type="project" value="UniProtKB-KW"/>
</dbReference>